<accession>A0AC61RVS7</accession>
<protein>
    <submittedName>
        <fullName evidence="1">DNA polymerase III subunit epsilon</fullName>
    </submittedName>
</protein>
<sequence length="224" mass="25114">MVKNRGKRLMRYIGDYVVFDLETTGIRQGLDRIIEISAVKVRSHKVTDQYTTLVDPEMHIPKGATAVNGITDDMVRDAPKMKEALPGFLNFIGNDILVGHNIHTFDLNFVCGAAMETHGAEIRNDYIDTLYLSRKCLPQLSHHKLSDVSEYFGISTKGAHRALNDCIMNQKCYEELGKILQKIQPVSPDILCPLCGAEMIKRSGKYGEFFGCSNFPGCRGTRKI</sequence>
<evidence type="ECO:0000313" key="2">
    <source>
        <dbReference type="Proteomes" id="UP000304953"/>
    </source>
</evidence>
<name>A0AC61RVS7_9FIRM</name>
<comment type="caution">
    <text evidence="1">The sequence shown here is derived from an EMBL/GenBank/DDBJ whole genome shotgun (WGS) entry which is preliminary data.</text>
</comment>
<dbReference type="EMBL" id="SRYA01000021">
    <property type="protein sequence ID" value="TGY95992.1"/>
    <property type="molecule type" value="Genomic_DNA"/>
</dbReference>
<proteinExistence type="predicted"/>
<reference evidence="1" key="1">
    <citation type="submission" date="2019-04" db="EMBL/GenBank/DDBJ databases">
        <title>Microbes associate with the intestines of laboratory mice.</title>
        <authorList>
            <person name="Navarre W."/>
            <person name="Wong E."/>
            <person name="Huang K."/>
            <person name="Tropini C."/>
            <person name="Ng K."/>
            <person name="Yu B."/>
        </authorList>
    </citation>
    <scope>NUCLEOTIDE SEQUENCE</scope>
    <source>
        <strain evidence="1">NM01_1-7b</strain>
    </source>
</reference>
<organism evidence="1 2">
    <name type="scientific">Petralouisia muris</name>
    <dbReference type="NCBI Taxonomy" id="3032872"/>
    <lineage>
        <taxon>Bacteria</taxon>
        <taxon>Bacillati</taxon>
        <taxon>Bacillota</taxon>
        <taxon>Clostridia</taxon>
        <taxon>Lachnospirales</taxon>
        <taxon>Lachnospiraceae</taxon>
        <taxon>Petralouisia</taxon>
    </lineage>
</organism>
<gene>
    <name evidence="1" type="ORF">E5329_11780</name>
</gene>
<evidence type="ECO:0000313" key="1">
    <source>
        <dbReference type="EMBL" id="TGY95992.1"/>
    </source>
</evidence>
<keyword evidence="2" id="KW-1185">Reference proteome</keyword>
<dbReference type="Proteomes" id="UP000304953">
    <property type="component" value="Unassembled WGS sequence"/>
</dbReference>